<evidence type="ECO:0000313" key="1">
    <source>
        <dbReference type="EMBL" id="AFZ38308.1"/>
    </source>
</evidence>
<geneLocation type="plasmid" evidence="1 2">
    <name>pSTA7437.02</name>
</geneLocation>
<dbReference type="OrthoDB" id="278697at2"/>
<dbReference type="KEGG" id="scs:Sta7437_4880"/>
<keyword evidence="2" id="KW-1185">Reference proteome</keyword>
<sequence>MNSSLITQLKGQEFLSCLNQINFGPIAFKLMHPEDGIAWSLEQATEAIEQYRRFLILSYLYSEKIVVPSKIIDRVWHFHILDTAKYRKDCQNLFGQFMDHYPYFGMKDESDREALDEAFIKTQALWVKHFGVEMM</sequence>
<evidence type="ECO:0000313" key="2">
    <source>
        <dbReference type="Proteomes" id="UP000010473"/>
    </source>
</evidence>
<dbReference type="EMBL" id="CP003655">
    <property type="protein sequence ID" value="AFZ38308.1"/>
    <property type="molecule type" value="Genomic_DNA"/>
</dbReference>
<protein>
    <recommendedName>
        <fullName evidence="3">Glycine-rich domain-containing protein-like</fullName>
    </recommendedName>
</protein>
<name>K9Y0N9_STAC7</name>
<reference evidence="2" key="1">
    <citation type="journal article" date="2013" name="Proc. Natl. Acad. Sci. U.S.A.">
        <title>Improving the coverage of the cyanobacterial phylum using diversity-driven genome sequencing.</title>
        <authorList>
            <person name="Shih P.M."/>
            <person name="Wu D."/>
            <person name="Latifi A."/>
            <person name="Axen S.D."/>
            <person name="Fewer D.P."/>
            <person name="Talla E."/>
            <person name="Calteau A."/>
            <person name="Cai F."/>
            <person name="Tandeau de Marsac N."/>
            <person name="Rippka R."/>
            <person name="Herdman M."/>
            <person name="Sivonen K."/>
            <person name="Coursin T."/>
            <person name="Laurent T."/>
            <person name="Goodwin L."/>
            <person name="Nolan M."/>
            <person name="Davenport K.W."/>
            <person name="Han C.S."/>
            <person name="Rubin E.M."/>
            <person name="Eisen J.A."/>
            <person name="Woyke T."/>
            <person name="Gugger M."/>
            <person name="Kerfeld C.A."/>
        </authorList>
    </citation>
    <scope>NUCLEOTIDE SEQUENCE [LARGE SCALE GENOMIC DNA]</scope>
    <source>
        <strain evidence="2">ATCC 29371 / PCC 7437</strain>
        <plasmid evidence="2">Plasmid pSTA7437.02</plasmid>
    </source>
</reference>
<dbReference type="AlphaFoldDB" id="K9Y0N9"/>
<gene>
    <name evidence="1" type="ordered locus">Sta7437_4880</name>
</gene>
<dbReference type="RefSeq" id="WP_015195684.1">
    <property type="nucleotide sequence ID" value="NC_019749.1"/>
</dbReference>
<dbReference type="Proteomes" id="UP000010473">
    <property type="component" value="Plasmid pSTA7437.02"/>
</dbReference>
<organism evidence="1 2">
    <name type="scientific">Stanieria cyanosphaera (strain ATCC 29371 / PCC 7437)</name>
    <dbReference type="NCBI Taxonomy" id="111780"/>
    <lineage>
        <taxon>Bacteria</taxon>
        <taxon>Bacillati</taxon>
        <taxon>Cyanobacteriota</taxon>
        <taxon>Cyanophyceae</taxon>
        <taxon>Pleurocapsales</taxon>
        <taxon>Dermocarpellaceae</taxon>
        <taxon>Stanieria</taxon>
    </lineage>
</organism>
<evidence type="ECO:0008006" key="3">
    <source>
        <dbReference type="Google" id="ProtNLM"/>
    </source>
</evidence>
<dbReference type="InterPro" id="IPR009836">
    <property type="entry name" value="GRDP-like"/>
</dbReference>
<keyword evidence="1" id="KW-0614">Plasmid</keyword>
<dbReference type="HOGENOM" id="CLU_120903_0_1_3"/>
<dbReference type="PANTHER" id="PTHR34365">
    <property type="entry name" value="ENOLASE (DUF1399)"/>
    <property type="match status" value="1"/>
</dbReference>
<dbReference type="PANTHER" id="PTHR34365:SF7">
    <property type="entry name" value="GLYCINE-RICH DOMAIN-CONTAINING PROTEIN 1"/>
    <property type="match status" value="1"/>
</dbReference>
<proteinExistence type="predicted"/>
<accession>K9Y0N9</accession>